<comment type="caution">
    <text evidence="2">The sequence shown here is derived from an EMBL/GenBank/DDBJ whole genome shotgun (WGS) entry which is preliminary data.</text>
</comment>
<dbReference type="CDD" id="cd07344">
    <property type="entry name" value="M48_yhfN_like"/>
    <property type="match status" value="1"/>
</dbReference>
<dbReference type="InterPro" id="IPR002725">
    <property type="entry name" value="YgjP-like_metallopeptidase"/>
</dbReference>
<dbReference type="EMBL" id="JAOCJW010000049">
    <property type="protein sequence ID" value="MDH2007182.1"/>
    <property type="molecule type" value="Genomic_DNA"/>
</dbReference>
<dbReference type="Gene3D" id="3.30.2010.10">
    <property type="entry name" value="Metalloproteases ('zincins'), catalytic domain"/>
    <property type="match status" value="1"/>
</dbReference>
<sequence length="238" mass="27979">MPESIDLGGIAAEVIRKRIKHVHLSVYPPAGRIRISAPEHMDLDTIRVFAISKLPWIKSQQRKVRAQKREAPRDYIDRESHYLWGKRYLLAVVERDAAPAIDLQHKRIVLGVRPGTSMEYREELLDAWYREQLKKALPPLLQKWEVLMNVKASKVFVQRMKTKWGSCNPSSRAIRLNTDLAKKPPECLEYIIVHELAHLIEPSHNARFVSVMNLFMPKWEYFREELNNLPVRHENWAY</sequence>
<dbReference type="AlphaFoldDB" id="A0AA43AYA2"/>
<evidence type="ECO:0000313" key="3">
    <source>
        <dbReference type="Proteomes" id="UP001161294"/>
    </source>
</evidence>
<protein>
    <submittedName>
        <fullName evidence="2">M48 family metallopeptidase</fullName>
    </submittedName>
</protein>
<evidence type="ECO:0000259" key="1">
    <source>
        <dbReference type="Pfam" id="PF01863"/>
    </source>
</evidence>
<dbReference type="PANTHER" id="PTHR30399:SF1">
    <property type="entry name" value="UTP PYROPHOSPHATASE"/>
    <property type="match status" value="1"/>
</dbReference>
<gene>
    <name evidence="2" type="ORF">N5J23_16850</name>
</gene>
<organism evidence="2 3">
    <name type="scientific">Comamonas aquatica</name>
    <dbReference type="NCBI Taxonomy" id="225991"/>
    <lineage>
        <taxon>Bacteria</taxon>
        <taxon>Pseudomonadati</taxon>
        <taxon>Pseudomonadota</taxon>
        <taxon>Betaproteobacteria</taxon>
        <taxon>Burkholderiales</taxon>
        <taxon>Comamonadaceae</taxon>
        <taxon>Comamonas</taxon>
    </lineage>
</organism>
<name>A0AA43AYA2_9BURK</name>
<dbReference type="Pfam" id="PF01863">
    <property type="entry name" value="YgjP-like"/>
    <property type="match status" value="1"/>
</dbReference>
<dbReference type="Proteomes" id="UP001161294">
    <property type="component" value="Unassembled WGS sequence"/>
</dbReference>
<reference evidence="2" key="1">
    <citation type="submission" date="2022-09" db="EMBL/GenBank/DDBJ databases">
        <title>Intensive care unit water sources are persistently colonized with multi-drug resistant bacteria and are the site of extensive horizontal gene transfer of antibiotic resistance genes.</title>
        <authorList>
            <person name="Diorio-Toth L."/>
        </authorList>
    </citation>
    <scope>NUCLEOTIDE SEQUENCE</scope>
    <source>
        <strain evidence="2">GD03686</strain>
    </source>
</reference>
<dbReference type="RefSeq" id="WP_279827415.1">
    <property type="nucleotide sequence ID" value="NZ_JAOCGP010000078.1"/>
</dbReference>
<evidence type="ECO:0000313" key="2">
    <source>
        <dbReference type="EMBL" id="MDH2007182.1"/>
    </source>
</evidence>
<feature type="domain" description="YgjP-like metallopeptidase" evidence="1">
    <location>
        <begin position="24"/>
        <end position="228"/>
    </location>
</feature>
<accession>A0AA43AYA2</accession>
<dbReference type="InterPro" id="IPR053136">
    <property type="entry name" value="UTP_pyrophosphatase-like"/>
</dbReference>
<dbReference type="PANTHER" id="PTHR30399">
    <property type="entry name" value="UNCHARACTERIZED PROTEIN YGJP"/>
    <property type="match status" value="1"/>
</dbReference>
<proteinExistence type="predicted"/>